<comment type="cofactor">
    <cofactor evidence="1">
        <name>heme b</name>
        <dbReference type="ChEBI" id="CHEBI:60344"/>
    </cofactor>
</comment>
<keyword evidence="9 12" id="KW-0472">Membrane</keyword>
<evidence type="ECO:0000256" key="4">
    <source>
        <dbReference type="ARBA" id="ARBA00022723"/>
    </source>
</evidence>
<dbReference type="GO" id="GO:0006784">
    <property type="term" value="P:heme A biosynthetic process"/>
    <property type="evidence" value="ECO:0007669"/>
    <property type="project" value="InterPro"/>
</dbReference>
<feature type="transmembrane region" description="Helical" evidence="12">
    <location>
        <begin position="305"/>
        <end position="324"/>
    </location>
</feature>
<keyword evidence="8" id="KW-0350">Heme biosynthesis</keyword>
<dbReference type="InterPro" id="IPR003780">
    <property type="entry name" value="COX15/CtaA_fam"/>
</dbReference>
<evidence type="ECO:0000256" key="12">
    <source>
        <dbReference type="SAM" id="Phobius"/>
    </source>
</evidence>
<dbReference type="Proteomes" id="UP001314263">
    <property type="component" value="Unassembled WGS sequence"/>
</dbReference>
<proteinExistence type="inferred from homology"/>
<comment type="pathway">
    <text evidence="10">Porphyrin-containing compound metabolism; heme A biosynthesis; heme A from heme O: step 1/1.</text>
</comment>
<evidence type="ECO:0000256" key="8">
    <source>
        <dbReference type="ARBA" id="ARBA00023133"/>
    </source>
</evidence>
<dbReference type="PANTHER" id="PTHR23289:SF2">
    <property type="entry name" value="CYTOCHROME C OXIDASE ASSEMBLY PROTEIN COX15 HOMOLOG"/>
    <property type="match status" value="1"/>
</dbReference>
<keyword evidence="4" id="KW-0479">Metal-binding</keyword>
<evidence type="ECO:0000256" key="6">
    <source>
        <dbReference type="ARBA" id="ARBA00023002"/>
    </source>
</evidence>
<feature type="transmembrane region" description="Helical" evidence="12">
    <location>
        <begin position="266"/>
        <end position="284"/>
    </location>
</feature>
<comment type="caution">
    <text evidence="13">The sequence shown here is derived from an EMBL/GenBank/DDBJ whole genome shotgun (WGS) entry which is preliminary data.</text>
</comment>
<feature type="transmembrane region" description="Helical" evidence="12">
    <location>
        <begin position="473"/>
        <end position="490"/>
    </location>
</feature>
<feature type="transmembrane region" description="Helical" evidence="12">
    <location>
        <begin position="511"/>
        <end position="530"/>
    </location>
</feature>
<reference evidence="13 14" key="1">
    <citation type="submission" date="2023-10" db="EMBL/GenBank/DDBJ databases">
        <authorList>
            <person name="Maclean D."/>
            <person name="Macfadyen A."/>
        </authorList>
    </citation>
    <scope>NUCLEOTIDE SEQUENCE [LARGE SCALE GENOMIC DNA]</scope>
</reference>
<evidence type="ECO:0000256" key="11">
    <source>
        <dbReference type="ARBA" id="ARBA00048044"/>
    </source>
</evidence>
<feature type="transmembrane region" description="Helical" evidence="12">
    <location>
        <begin position="152"/>
        <end position="172"/>
    </location>
</feature>
<keyword evidence="3 12" id="KW-0812">Transmembrane</keyword>
<keyword evidence="6" id="KW-0560">Oxidoreductase</keyword>
<evidence type="ECO:0000256" key="3">
    <source>
        <dbReference type="ARBA" id="ARBA00022692"/>
    </source>
</evidence>
<dbReference type="GO" id="GO:0005743">
    <property type="term" value="C:mitochondrial inner membrane"/>
    <property type="evidence" value="ECO:0007669"/>
    <property type="project" value="TreeGrafter"/>
</dbReference>
<evidence type="ECO:0000256" key="5">
    <source>
        <dbReference type="ARBA" id="ARBA00022989"/>
    </source>
</evidence>
<protein>
    <submittedName>
        <fullName evidence="13">Uncharacterized protein</fullName>
    </submittedName>
</protein>
<comment type="catalytic activity">
    <reaction evidence="11">
        <text>Fe(II)-heme o + 2 A + H2O = Fe(II)-heme a + 2 AH2</text>
        <dbReference type="Rhea" id="RHEA:63388"/>
        <dbReference type="ChEBI" id="CHEBI:13193"/>
        <dbReference type="ChEBI" id="CHEBI:15377"/>
        <dbReference type="ChEBI" id="CHEBI:17499"/>
        <dbReference type="ChEBI" id="CHEBI:60530"/>
        <dbReference type="ChEBI" id="CHEBI:61715"/>
        <dbReference type="EC" id="1.17.99.9"/>
    </reaction>
    <physiologicalReaction direction="left-to-right" evidence="11">
        <dbReference type="Rhea" id="RHEA:63389"/>
    </physiologicalReaction>
</comment>
<keyword evidence="7" id="KW-0408">Iron</keyword>
<evidence type="ECO:0000256" key="10">
    <source>
        <dbReference type="ARBA" id="ARBA00044501"/>
    </source>
</evidence>
<evidence type="ECO:0000256" key="2">
    <source>
        <dbReference type="ARBA" id="ARBA00004141"/>
    </source>
</evidence>
<comment type="subcellular location">
    <subcellularLocation>
        <location evidence="2">Membrane</location>
        <topology evidence="2">Multi-pass membrane protein</topology>
    </subcellularLocation>
</comment>
<evidence type="ECO:0000256" key="9">
    <source>
        <dbReference type="ARBA" id="ARBA00023136"/>
    </source>
</evidence>
<organism evidence="13 14">
    <name type="scientific">Coccomyxa viridis</name>
    <dbReference type="NCBI Taxonomy" id="1274662"/>
    <lineage>
        <taxon>Eukaryota</taxon>
        <taxon>Viridiplantae</taxon>
        <taxon>Chlorophyta</taxon>
        <taxon>core chlorophytes</taxon>
        <taxon>Trebouxiophyceae</taxon>
        <taxon>Trebouxiophyceae incertae sedis</taxon>
        <taxon>Coccomyxaceae</taxon>
        <taxon>Coccomyxa</taxon>
    </lineage>
</organism>
<gene>
    <name evidence="13" type="ORF">CVIRNUC_008020</name>
</gene>
<accession>A0AAV1IBS2</accession>
<dbReference type="InterPro" id="IPR023754">
    <property type="entry name" value="HemeA_Synthase_type2"/>
</dbReference>
<dbReference type="AlphaFoldDB" id="A0AAV1IBS2"/>
<evidence type="ECO:0000256" key="1">
    <source>
        <dbReference type="ARBA" id="ARBA00001970"/>
    </source>
</evidence>
<feature type="transmembrane region" description="Helical" evidence="12">
    <location>
        <begin position="236"/>
        <end position="254"/>
    </location>
</feature>
<feature type="transmembrane region" description="Helical" evidence="12">
    <location>
        <begin position="443"/>
        <end position="467"/>
    </location>
</feature>
<evidence type="ECO:0000313" key="13">
    <source>
        <dbReference type="EMBL" id="CAK0784816.1"/>
    </source>
</evidence>
<keyword evidence="14" id="KW-1185">Reference proteome</keyword>
<name>A0AAV1IBS2_9CHLO</name>
<dbReference type="GO" id="GO:0120547">
    <property type="term" value="F:heme A synthase activity"/>
    <property type="evidence" value="ECO:0007669"/>
    <property type="project" value="UniProtKB-EC"/>
</dbReference>
<dbReference type="PANTHER" id="PTHR23289">
    <property type="entry name" value="CYTOCHROME C OXIDASE ASSEMBLY PROTEIN COX15"/>
    <property type="match status" value="1"/>
</dbReference>
<keyword evidence="5 12" id="KW-1133">Transmembrane helix</keyword>
<sequence length="531" mass="57240">MQCLAGWARRVVSSDLALSNVTRVFCQTSRDHLFNPQHPATHINTFSTLLRNSQCSSAGHLRHDVQHLISLRECLGKAGRSACTGPVCRHYLESAPSLPKTAQLHTLFGTQWRRCKSTMAGQGPAFLHASQAQTQVVDALGKGLSPGARRALTLWLGGCAGWVFSMVVLGGMTRLTRSGLSMTDWKFTGERAPGSQVEWEAEFAKYKASPEYQKINRGMSLDDFKFIYRMEYAHRMWGRALGLVFALPASYFAYRGWVNGALGTRLGLLFAMGGTQGLVGWWMVRSGLQEAQNEWETPRVSPYRLAAHLTSAAVIYGTLLWTSLSLTYPLSPAASVSVGSAAHAGVSTLRRWAHPLAGLIAVTALSGAFVAGLDAGHAYNTFPLMDGKLVPDEYWGSGGWRNPFENTAAVQLHHRALALSTLAGVTALWAGSRSLQLPRPCRLLVNGMLAMAGLQVVLGISTLLTYVPPSLGTAHQAGALTLLTLAIALLHTLRRNPAHAVSKLRASQMQLGMPAALATVVAVGTAVTQFS</sequence>
<dbReference type="GO" id="GO:0016653">
    <property type="term" value="F:oxidoreductase activity, acting on NAD(P)H, heme protein as acceptor"/>
    <property type="evidence" value="ECO:0007669"/>
    <property type="project" value="TreeGrafter"/>
</dbReference>
<dbReference type="Pfam" id="PF02628">
    <property type="entry name" value="COX15-CtaA"/>
    <property type="match status" value="1"/>
</dbReference>
<dbReference type="GO" id="GO:0046872">
    <property type="term" value="F:metal ion binding"/>
    <property type="evidence" value="ECO:0007669"/>
    <property type="project" value="UniProtKB-KW"/>
</dbReference>
<dbReference type="HAMAP" id="MF_01665">
    <property type="entry name" value="HemeA_synth_type2"/>
    <property type="match status" value="1"/>
</dbReference>
<evidence type="ECO:0000313" key="14">
    <source>
        <dbReference type="Proteomes" id="UP001314263"/>
    </source>
</evidence>
<feature type="transmembrane region" description="Helical" evidence="12">
    <location>
        <begin position="356"/>
        <end position="379"/>
    </location>
</feature>
<evidence type="ECO:0000256" key="7">
    <source>
        <dbReference type="ARBA" id="ARBA00023004"/>
    </source>
</evidence>
<dbReference type="EMBL" id="CAUYUE010000011">
    <property type="protein sequence ID" value="CAK0784816.1"/>
    <property type="molecule type" value="Genomic_DNA"/>
</dbReference>